<dbReference type="EMBL" id="CP111028">
    <property type="protein sequence ID" value="WAR31492.1"/>
    <property type="molecule type" value="Genomic_DNA"/>
</dbReference>
<accession>A0ABY7GAN9</accession>
<organism evidence="1 2">
    <name type="scientific">Mya arenaria</name>
    <name type="common">Soft-shell clam</name>
    <dbReference type="NCBI Taxonomy" id="6604"/>
    <lineage>
        <taxon>Eukaryota</taxon>
        <taxon>Metazoa</taxon>
        <taxon>Spiralia</taxon>
        <taxon>Lophotrochozoa</taxon>
        <taxon>Mollusca</taxon>
        <taxon>Bivalvia</taxon>
        <taxon>Autobranchia</taxon>
        <taxon>Heteroconchia</taxon>
        <taxon>Euheterodonta</taxon>
        <taxon>Imparidentia</taxon>
        <taxon>Neoheterodontei</taxon>
        <taxon>Myida</taxon>
        <taxon>Myoidea</taxon>
        <taxon>Myidae</taxon>
        <taxon>Mya</taxon>
    </lineage>
</organism>
<name>A0ABY7GAN9_MYAAR</name>
<keyword evidence="2" id="KW-1185">Reference proteome</keyword>
<sequence length="217" mass="24333">MSSERDDRWSSFKTALVQQKLLQEMRDKNAQDVTTLDDCLRRILMMKAQRKQQENACKAANSLVKQITGFAHALNPEWKTYIPAGSDGGVNTVPLRSLAKDAYECMVPLVRPMRLDGFQVVQRPLDEMAQHRCLIQLNDNLSRQERNLVASQWEDFIDVSGCLGPRAILKWFNKGLADTVPVVLSENHNVDKLACAVGDDGTATLNATVTEFNGEQL</sequence>
<proteinExistence type="predicted"/>
<gene>
    <name evidence="1" type="ORF">MAR_034034</name>
</gene>
<reference evidence="1" key="1">
    <citation type="submission" date="2022-11" db="EMBL/GenBank/DDBJ databases">
        <title>Centuries of genome instability and evolution in soft-shell clam transmissible cancer (bioRxiv).</title>
        <authorList>
            <person name="Hart S.F.M."/>
            <person name="Yonemitsu M.A."/>
            <person name="Giersch R.M."/>
            <person name="Beal B.F."/>
            <person name="Arriagada G."/>
            <person name="Davis B.W."/>
            <person name="Ostrander E.A."/>
            <person name="Goff S.P."/>
            <person name="Metzger M.J."/>
        </authorList>
    </citation>
    <scope>NUCLEOTIDE SEQUENCE</scope>
    <source>
        <strain evidence="1">MELC-2E11</strain>
        <tissue evidence="1">Siphon/mantle</tissue>
    </source>
</reference>
<dbReference type="Proteomes" id="UP001164746">
    <property type="component" value="Chromosome 17"/>
</dbReference>
<protein>
    <submittedName>
        <fullName evidence="1">Uncharacterized protein</fullName>
    </submittedName>
</protein>
<evidence type="ECO:0000313" key="1">
    <source>
        <dbReference type="EMBL" id="WAR31492.1"/>
    </source>
</evidence>
<feature type="non-terminal residue" evidence="1">
    <location>
        <position position="217"/>
    </location>
</feature>
<evidence type="ECO:0000313" key="2">
    <source>
        <dbReference type="Proteomes" id="UP001164746"/>
    </source>
</evidence>